<organism evidence="1 2">
    <name type="scientific">Paramuricea clavata</name>
    <name type="common">Red gorgonian</name>
    <name type="synonym">Violescent sea-whip</name>
    <dbReference type="NCBI Taxonomy" id="317549"/>
    <lineage>
        <taxon>Eukaryota</taxon>
        <taxon>Metazoa</taxon>
        <taxon>Cnidaria</taxon>
        <taxon>Anthozoa</taxon>
        <taxon>Octocorallia</taxon>
        <taxon>Malacalcyonacea</taxon>
        <taxon>Plexauridae</taxon>
        <taxon>Paramuricea</taxon>
    </lineage>
</organism>
<dbReference type="Proteomes" id="UP001152795">
    <property type="component" value="Unassembled WGS sequence"/>
</dbReference>
<name>A0A7D9JY61_PARCT</name>
<keyword evidence="2" id="KW-1185">Reference proteome</keyword>
<evidence type="ECO:0000313" key="1">
    <source>
        <dbReference type="EMBL" id="CAB4038397.1"/>
    </source>
</evidence>
<reference evidence="1" key="1">
    <citation type="submission" date="2020-04" db="EMBL/GenBank/DDBJ databases">
        <authorList>
            <person name="Alioto T."/>
            <person name="Alioto T."/>
            <person name="Gomez Garrido J."/>
        </authorList>
    </citation>
    <scope>NUCLEOTIDE SEQUENCE</scope>
    <source>
        <strain evidence="1">A484AB</strain>
    </source>
</reference>
<dbReference type="EMBL" id="CACRXK020024166">
    <property type="protein sequence ID" value="CAB4038397.1"/>
    <property type="molecule type" value="Genomic_DNA"/>
</dbReference>
<evidence type="ECO:0000313" key="2">
    <source>
        <dbReference type="Proteomes" id="UP001152795"/>
    </source>
</evidence>
<accession>A0A7D9JY61</accession>
<proteinExistence type="predicted"/>
<dbReference type="AlphaFoldDB" id="A0A7D9JY61"/>
<gene>
    <name evidence="1" type="ORF">PACLA_8A071733</name>
</gene>
<comment type="caution">
    <text evidence="1">The sequence shown here is derived from an EMBL/GenBank/DDBJ whole genome shotgun (WGS) entry which is preliminary data.</text>
</comment>
<sequence>MVGPKTSLFIQVVAAASIGGAIGFYIQHRVWSVEKKETIFELEEKIREKKEIIQELRENSNINIERK</sequence>
<protein>
    <submittedName>
        <fullName evidence="1">Uncharacterized protein</fullName>
    </submittedName>
</protein>